<dbReference type="EMBL" id="CABFNS010000715">
    <property type="protein sequence ID" value="VUC24069.1"/>
    <property type="molecule type" value="Genomic_DNA"/>
</dbReference>
<comment type="caution">
    <text evidence="3">The sequence shown here is derived from an EMBL/GenBank/DDBJ whole genome shotgun (WGS) entry which is preliminary data.</text>
</comment>
<keyword evidence="1" id="KW-0175">Coiled coil</keyword>
<name>A0ABY6TZ82_BIOOC</name>
<keyword evidence="4" id="KW-1185">Reference proteome</keyword>
<feature type="region of interest" description="Disordered" evidence="2">
    <location>
        <begin position="110"/>
        <end position="133"/>
    </location>
</feature>
<proteinExistence type="predicted"/>
<accession>A0ABY6TZ82</accession>
<gene>
    <name evidence="3" type="ORF">CLO192961_LOCUS132620</name>
</gene>
<feature type="compositionally biased region" description="Polar residues" evidence="2">
    <location>
        <begin position="116"/>
        <end position="133"/>
    </location>
</feature>
<organism evidence="3 4">
    <name type="scientific">Bionectria ochroleuca</name>
    <name type="common">Gliocladium roseum</name>
    <dbReference type="NCBI Taxonomy" id="29856"/>
    <lineage>
        <taxon>Eukaryota</taxon>
        <taxon>Fungi</taxon>
        <taxon>Dikarya</taxon>
        <taxon>Ascomycota</taxon>
        <taxon>Pezizomycotina</taxon>
        <taxon>Sordariomycetes</taxon>
        <taxon>Hypocreomycetidae</taxon>
        <taxon>Hypocreales</taxon>
        <taxon>Bionectriaceae</taxon>
        <taxon>Clonostachys</taxon>
    </lineage>
</organism>
<evidence type="ECO:0000313" key="4">
    <source>
        <dbReference type="Proteomes" id="UP000766486"/>
    </source>
</evidence>
<evidence type="ECO:0000256" key="2">
    <source>
        <dbReference type="SAM" id="MobiDB-lite"/>
    </source>
</evidence>
<evidence type="ECO:0000313" key="3">
    <source>
        <dbReference type="EMBL" id="VUC24069.1"/>
    </source>
</evidence>
<evidence type="ECO:0000256" key="1">
    <source>
        <dbReference type="SAM" id="Coils"/>
    </source>
</evidence>
<dbReference type="Proteomes" id="UP000766486">
    <property type="component" value="Unassembled WGS sequence"/>
</dbReference>
<feature type="region of interest" description="Disordered" evidence="2">
    <location>
        <begin position="1"/>
        <end position="20"/>
    </location>
</feature>
<feature type="compositionally biased region" description="Basic residues" evidence="2">
    <location>
        <begin position="1"/>
        <end position="10"/>
    </location>
</feature>
<reference evidence="3 4" key="1">
    <citation type="submission" date="2019-06" db="EMBL/GenBank/DDBJ databases">
        <authorList>
            <person name="Broberg M."/>
        </authorList>
    </citation>
    <scope>NUCLEOTIDE SEQUENCE [LARGE SCALE GENOMIC DNA]</scope>
</reference>
<protein>
    <submittedName>
        <fullName evidence="3">Uncharacterized protein</fullName>
    </submittedName>
</protein>
<feature type="coiled-coil region" evidence="1">
    <location>
        <begin position="36"/>
        <end position="63"/>
    </location>
</feature>
<sequence length="133" mass="15397">MSRPSSRHRNNAINSPEQIDPAHLPLDKLYYRFKEEFKEMDELEDLERAIHQLEADYKSCYQSSTAVDQVRPSLRRAAAWDEKYQRTGLLKPFKISLLILRKALLAAPDDIPDVSHSASGQDQWRSSTMSQHN</sequence>